<evidence type="ECO:0000256" key="1">
    <source>
        <dbReference type="SAM" id="MobiDB-lite"/>
    </source>
</evidence>
<organism evidence="3 4">
    <name type="scientific">Bifidobacterium cebidarum</name>
    <dbReference type="NCBI Taxonomy" id="2650773"/>
    <lineage>
        <taxon>Bacteria</taxon>
        <taxon>Bacillati</taxon>
        <taxon>Actinomycetota</taxon>
        <taxon>Actinomycetes</taxon>
        <taxon>Bifidobacteriales</taxon>
        <taxon>Bifidobacteriaceae</taxon>
        <taxon>Bifidobacterium</taxon>
    </lineage>
</organism>
<keyword evidence="4" id="KW-1185">Reference proteome</keyword>
<keyword evidence="2" id="KW-0472">Membrane</keyword>
<keyword evidence="2" id="KW-1133">Transmembrane helix</keyword>
<evidence type="ECO:0000313" key="3">
    <source>
        <dbReference type="EMBL" id="KAB7787965.1"/>
    </source>
</evidence>
<accession>A0A6I1GFB1</accession>
<evidence type="ECO:0000256" key="2">
    <source>
        <dbReference type="SAM" id="Phobius"/>
    </source>
</evidence>
<dbReference type="RefSeq" id="WP_404979662.1">
    <property type="nucleotide sequence ID" value="NZ_WBVS01000006.1"/>
</dbReference>
<reference evidence="3 4" key="1">
    <citation type="submission" date="2019-09" db="EMBL/GenBank/DDBJ databases">
        <title>Characterization of the phylogenetic diversity of two novel species belonging to the genus Bifidobacterium: Bifidobacterium cebidarum sp. nov. and Bifidobacterium leontopitheci sp. nov.</title>
        <authorList>
            <person name="Lugli G.A."/>
            <person name="Duranti S."/>
            <person name="Milani C."/>
            <person name="Turroni F."/>
            <person name="Ventura M."/>
        </authorList>
    </citation>
    <scope>NUCLEOTIDE SEQUENCE [LARGE SCALE GENOMIC DNA]</scope>
    <source>
        <strain evidence="3 4">LMG 31469</strain>
    </source>
</reference>
<feature type="transmembrane region" description="Helical" evidence="2">
    <location>
        <begin position="79"/>
        <end position="98"/>
    </location>
</feature>
<name>A0A6I1GFB1_9BIFI</name>
<protein>
    <submittedName>
        <fullName evidence="3">Uncharacterized protein</fullName>
    </submittedName>
</protein>
<keyword evidence="2" id="KW-0812">Transmembrane</keyword>
<gene>
    <name evidence="3" type="ORF">F7D08_1359</name>
</gene>
<feature type="transmembrane region" description="Helical" evidence="2">
    <location>
        <begin position="39"/>
        <end position="67"/>
    </location>
</feature>
<feature type="region of interest" description="Disordered" evidence="1">
    <location>
        <begin position="1"/>
        <end position="30"/>
    </location>
</feature>
<dbReference type="EMBL" id="WBVS01000006">
    <property type="protein sequence ID" value="KAB7787965.1"/>
    <property type="molecule type" value="Genomic_DNA"/>
</dbReference>
<comment type="caution">
    <text evidence="3">The sequence shown here is derived from an EMBL/GenBank/DDBJ whole genome shotgun (WGS) entry which is preliminary data.</text>
</comment>
<sequence>MVSKSSGIATKRIKRGSRTPEKQPLNNKGQRSQIPQVTIYFGILAIPKLFVSCKHAAGIVALVAPALVQAFKKYIPADYVGLTSLGASIPLGVIAIAATNGFHGYRWGVVLTGVIGVAQAVYTLVNQALSGKLSKDHEAEYAQ</sequence>
<dbReference type="AlphaFoldDB" id="A0A6I1GFB1"/>
<dbReference type="Proteomes" id="UP000468413">
    <property type="component" value="Unassembled WGS sequence"/>
</dbReference>
<feature type="transmembrane region" description="Helical" evidence="2">
    <location>
        <begin position="104"/>
        <end position="125"/>
    </location>
</feature>
<proteinExistence type="predicted"/>
<evidence type="ECO:0000313" key="4">
    <source>
        <dbReference type="Proteomes" id="UP000468413"/>
    </source>
</evidence>